<accession>A0A1I6MBV6</accession>
<keyword evidence="3" id="KW-1185">Reference proteome</keyword>
<dbReference type="Proteomes" id="UP000199024">
    <property type="component" value="Unassembled WGS sequence"/>
</dbReference>
<organism evidence="2 3">
    <name type="scientific">Granulicella pectinivorans</name>
    <dbReference type="NCBI Taxonomy" id="474950"/>
    <lineage>
        <taxon>Bacteria</taxon>
        <taxon>Pseudomonadati</taxon>
        <taxon>Acidobacteriota</taxon>
        <taxon>Terriglobia</taxon>
        <taxon>Terriglobales</taxon>
        <taxon>Acidobacteriaceae</taxon>
        <taxon>Granulicella</taxon>
    </lineage>
</organism>
<evidence type="ECO:0000313" key="3">
    <source>
        <dbReference type="Proteomes" id="UP000199024"/>
    </source>
</evidence>
<protein>
    <submittedName>
        <fullName evidence="2">Uncharacterized protein</fullName>
    </submittedName>
</protein>
<feature type="compositionally biased region" description="Basic and acidic residues" evidence="1">
    <location>
        <begin position="1"/>
        <end position="11"/>
    </location>
</feature>
<dbReference type="EMBL" id="FOZL01000001">
    <property type="protein sequence ID" value="SFS13175.1"/>
    <property type="molecule type" value="Genomic_DNA"/>
</dbReference>
<dbReference type="STRING" id="474950.SAMN05421771_2242"/>
<reference evidence="2 3" key="1">
    <citation type="submission" date="2016-10" db="EMBL/GenBank/DDBJ databases">
        <authorList>
            <person name="de Groot N.N."/>
        </authorList>
    </citation>
    <scope>NUCLEOTIDE SEQUENCE [LARGE SCALE GENOMIC DNA]</scope>
    <source>
        <strain evidence="2 3">DSM 21001</strain>
    </source>
</reference>
<sequence length="178" mass="20135">MAPDGCSEKGSGRNGHYTNTGLTPPGADMAIGIRNVVSARCIESWSPSKVYRIVTRQDEQRPPRNIRNRRHVSTKIALSGKPFRNQIGSASIYRLRLYRKGKRRHRTAALNLFSRRPPRLDDVAFTACRTNPYVLLPALPRSGLDRRIDKVQSARLQRGLRSVASWNRASEHGVYSDR</sequence>
<proteinExistence type="predicted"/>
<evidence type="ECO:0000313" key="2">
    <source>
        <dbReference type="EMBL" id="SFS13175.1"/>
    </source>
</evidence>
<feature type="region of interest" description="Disordered" evidence="1">
    <location>
        <begin position="1"/>
        <end position="25"/>
    </location>
</feature>
<name>A0A1I6MBV6_9BACT</name>
<gene>
    <name evidence="2" type="ORF">SAMN05421771_2242</name>
</gene>
<dbReference type="AlphaFoldDB" id="A0A1I6MBV6"/>
<evidence type="ECO:0000256" key="1">
    <source>
        <dbReference type="SAM" id="MobiDB-lite"/>
    </source>
</evidence>